<keyword evidence="4" id="KW-0813">Transport</keyword>
<keyword evidence="17" id="KW-0966">Cell projection</keyword>
<evidence type="ECO:0000256" key="10">
    <source>
        <dbReference type="ARBA" id="ARBA00023136"/>
    </source>
</evidence>
<evidence type="ECO:0000256" key="2">
    <source>
        <dbReference type="ARBA" id="ARBA00008531"/>
    </source>
</evidence>
<keyword evidence="7" id="KW-1005">Bacterial flagellum biogenesis</keyword>
<dbReference type="SUPFAM" id="SSF52540">
    <property type="entry name" value="P-loop containing nucleoside triphosphate hydrolases"/>
    <property type="match status" value="1"/>
</dbReference>
<evidence type="ECO:0000256" key="6">
    <source>
        <dbReference type="ARBA" id="ARBA00022741"/>
    </source>
</evidence>
<feature type="region of interest" description="Disordered" evidence="14">
    <location>
        <begin position="130"/>
        <end position="180"/>
    </location>
</feature>
<comment type="similarity">
    <text evidence="2">Belongs to the GTP-binding SRP family.</text>
</comment>
<evidence type="ECO:0000259" key="15">
    <source>
        <dbReference type="SMART" id="SM00382"/>
    </source>
</evidence>
<dbReference type="GO" id="GO:0005525">
    <property type="term" value="F:GTP binding"/>
    <property type="evidence" value="ECO:0007669"/>
    <property type="project" value="UniProtKB-UniRule"/>
</dbReference>
<comment type="function">
    <text evidence="12">Necessary for flagellar biosynthesis. May be involved in translocation of the flagellum.</text>
</comment>
<keyword evidence="8" id="KW-0653">Protein transport</keyword>
<keyword evidence="17" id="KW-0282">Flagellum</keyword>
<dbReference type="InterPro" id="IPR020006">
    <property type="entry name" value="FlhF"/>
</dbReference>
<dbReference type="EMBL" id="CP001614">
    <property type="protein sequence ID" value="ACR11645.1"/>
    <property type="molecule type" value="Genomic_DNA"/>
</dbReference>
<evidence type="ECO:0000256" key="7">
    <source>
        <dbReference type="ARBA" id="ARBA00022795"/>
    </source>
</evidence>
<name>C5BSH1_TERTT</name>
<dbReference type="Pfam" id="PF00448">
    <property type="entry name" value="SRP54"/>
    <property type="match status" value="1"/>
</dbReference>
<dbReference type="eggNOG" id="COG1419">
    <property type="taxonomic scope" value="Bacteria"/>
</dbReference>
<dbReference type="STRING" id="377629.TERTU_1361"/>
<evidence type="ECO:0000313" key="18">
    <source>
        <dbReference type="Proteomes" id="UP000009080"/>
    </source>
</evidence>
<feature type="compositionally biased region" description="Low complexity" evidence="14">
    <location>
        <begin position="136"/>
        <end position="163"/>
    </location>
</feature>
<dbReference type="PANTHER" id="PTHR43134:SF3">
    <property type="entry name" value="FLAGELLAR BIOSYNTHESIS PROTEIN FLHF"/>
    <property type="match status" value="1"/>
</dbReference>
<evidence type="ECO:0000256" key="8">
    <source>
        <dbReference type="ARBA" id="ARBA00022927"/>
    </source>
</evidence>
<reference evidence="17 18" key="1">
    <citation type="journal article" date="2009" name="PLoS ONE">
        <title>The complete genome of Teredinibacter turnerae T7901: an intracellular endosymbiont of marine wood-boring bivalves (shipworms).</title>
        <authorList>
            <person name="Yang J.C."/>
            <person name="Madupu R."/>
            <person name="Durkin A.S."/>
            <person name="Ekborg N.A."/>
            <person name="Pedamallu C.S."/>
            <person name="Hostetler J.B."/>
            <person name="Radune D."/>
            <person name="Toms B.S."/>
            <person name="Henrissat B."/>
            <person name="Coutinho P.M."/>
            <person name="Schwarz S."/>
            <person name="Field L."/>
            <person name="Trindade-Silva A.E."/>
            <person name="Soares C.A.G."/>
            <person name="Elshahawi S."/>
            <person name="Hanora A."/>
            <person name="Schmidt E.W."/>
            <person name="Haygood M.G."/>
            <person name="Posfai J."/>
            <person name="Benner J."/>
            <person name="Madinger C."/>
            <person name="Nove J."/>
            <person name="Anton B."/>
            <person name="Chaudhary K."/>
            <person name="Foster J."/>
            <person name="Holman A."/>
            <person name="Kumar S."/>
            <person name="Lessard P.A."/>
            <person name="Luyten Y.A."/>
            <person name="Slatko B."/>
            <person name="Wood N."/>
            <person name="Wu B."/>
            <person name="Teplitski M."/>
            <person name="Mougous J.D."/>
            <person name="Ward N."/>
            <person name="Eisen J.A."/>
            <person name="Badger J.H."/>
            <person name="Distel D.L."/>
        </authorList>
    </citation>
    <scope>NUCLEOTIDE SEQUENCE [LARGE SCALE GENOMIC DNA]</scope>
    <source>
        <strain evidence="18">ATCC 39867 / T7901</strain>
    </source>
</reference>
<dbReference type="FunFam" id="3.40.50.300:FF:000695">
    <property type="entry name" value="Flagellar biosynthesis regulator FlhF"/>
    <property type="match status" value="1"/>
</dbReference>
<dbReference type="InterPro" id="IPR027417">
    <property type="entry name" value="P-loop_NTPase"/>
</dbReference>
<evidence type="ECO:0000256" key="12">
    <source>
        <dbReference type="ARBA" id="ARBA00025337"/>
    </source>
</evidence>
<dbReference type="AlphaFoldDB" id="C5BSH1"/>
<dbReference type="InterPro" id="IPR047040">
    <property type="entry name" value="FlhF__GTPase_dom"/>
</dbReference>
<feature type="domain" description="AAA+ ATPase" evidence="15">
    <location>
        <begin position="298"/>
        <end position="491"/>
    </location>
</feature>
<feature type="domain" description="SRP54-type proteins GTP-binding" evidence="16">
    <location>
        <begin position="299"/>
        <end position="491"/>
    </location>
</feature>
<dbReference type="GO" id="GO:0015031">
    <property type="term" value="P:protein transport"/>
    <property type="evidence" value="ECO:0007669"/>
    <property type="project" value="UniProtKB-KW"/>
</dbReference>
<proteinExistence type="inferred from homology"/>
<keyword evidence="9" id="KW-0342">GTP-binding</keyword>
<dbReference type="GO" id="GO:0003924">
    <property type="term" value="F:GTPase activity"/>
    <property type="evidence" value="ECO:0007669"/>
    <property type="project" value="UniProtKB-UniRule"/>
</dbReference>
<dbReference type="SMART" id="SM00382">
    <property type="entry name" value="AAA"/>
    <property type="match status" value="1"/>
</dbReference>
<protein>
    <recommendedName>
        <fullName evidence="3 13">Flagellar biosynthesis protein FlhF</fullName>
    </recommendedName>
</protein>
<keyword evidence="5" id="KW-1003">Cell membrane</keyword>
<keyword evidence="18" id="KW-1185">Reference proteome</keyword>
<dbReference type="KEGG" id="ttu:TERTU_1361"/>
<accession>C5BSH1</accession>
<dbReference type="GO" id="GO:0006614">
    <property type="term" value="P:SRP-dependent cotranslational protein targeting to membrane"/>
    <property type="evidence" value="ECO:0007669"/>
    <property type="project" value="UniProtKB-UniRule"/>
</dbReference>
<organism evidence="17 18">
    <name type="scientific">Teredinibacter turnerae (strain ATCC 39867 / T7901)</name>
    <dbReference type="NCBI Taxonomy" id="377629"/>
    <lineage>
        <taxon>Bacteria</taxon>
        <taxon>Pseudomonadati</taxon>
        <taxon>Pseudomonadota</taxon>
        <taxon>Gammaproteobacteria</taxon>
        <taxon>Cellvibrionales</taxon>
        <taxon>Cellvibrionaceae</taxon>
        <taxon>Teredinibacter</taxon>
    </lineage>
</organism>
<evidence type="ECO:0000259" key="16">
    <source>
        <dbReference type="SMART" id="SM00962"/>
    </source>
</evidence>
<dbReference type="GO" id="GO:0044781">
    <property type="term" value="P:bacterial-type flagellum organization"/>
    <property type="evidence" value="ECO:0007669"/>
    <property type="project" value="UniProtKB-UniRule"/>
</dbReference>
<evidence type="ECO:0000313" key="17">
    <source>
        <dbReference type="EMBL" id="ACR11645.1"/>
    </source>
</evidence>
<evidence type="ECO:0000256" key="13">
    <source>
        <dbReference type="NCBIfam" id="TIGR03499"/>
    </source>
</evidence>
<comment type="subcellular location">
    <subcellularLocation>
        <location evidence="1">Cell membrane</location>
        <topology evidence="1">Peripheral membrane protein</topology>
        <orientation evidence="1">Cytoplasmic side</orientation>
    </subcellularLocation>
</comment>
<keyword evidence="17" id="KW-0969">Cilium</keyword>
<dbReference type="GO" id="GO:0005047">
    <property type="term" value="F:signal recognition particle binding"/>
    <property type="evidence" value="ECO:0007669"/>
    <property type="project" value="TreeGrafter"/>
</dbReference>
<evidence type="ECO:0000256" key="9">
    <source>
        <dbReference type="ARBA" id="ARBA00023134"/>
    </source>
</evidence>
<keyword evidence="6" id="KW-0547">Nucleotide-binding</keyword>
<evidence type="ECO:0000256" key="5">
    <source>
        <dbReference type="ARBA" id="ARBA00022475"/>
    </source>
</evidence>
<dbReference type="GO" id="GO:0005886">
    <property type="term" value="C:plasma membrane"/>
    <property type="evidence" value="ECO:0007669"/>
    <property type="project" value="UniProtKB-SubCell"/>
</dbReference>
<dbReference type="NCBIfam" id="TIGR03499">
    <property type="entry name" value="FlhF"/>
    <property type="match status" value="1"/>
</dbReference>
<keyword evidence="11" id="KW-1006">Bacterial flagellum protein export</keyword>
<evidence type="ECO:0000256" key="14">
    <source>
        <dbReference type="SAM" id="MobiDB-lite"/>
    </source>
</evidence>
<evidence type="ECO:0000256" key="3">
    <source>
        <dbReference type="ARBA" id="ARBA00014919"/>
    </source>
</evidence>
<dbReference type="InterPro" id="IPR003593">
    <property type="entry name" value="AAA+_ATPase"/>
</dbReference>
<dbReference type="CDD" id="cd17873">
    <property type="entry name" value="FlhF"/>
    <property type="match status" value="1"/>
</dbReference>
<dbReference type="PANTHER" id="PTHR43134">
    <property type="entry name" value="SIGNAL RECOGNITION PARTICLE RECEPTOR SUBUNIT ALPHA"/>
    <property type="match status" value="1"/>
</dbReference>
<dbReference type="Gene3D" id="1.20.120.1380">
    <property type="entry name" value="Flagellar FlhF biosynthesis protein, N domain"/>
    <property type="match status" value="1"/>
</dbReference>
<evidence type="ECO:0000256" key="1">
    <source>
        <dbReference type="ARBA" id="ARBA00004413"/>
    </source>
</evidence>
<dbReference type="Gene3D" id="3.40.50.300">
    <property type="entry name" value="P-loop containing nucleotide triphosphate hydrolases"/>
    <property type="match status" value="1"/>
</dbReference>
<dbReference type="OrthoDB" id="9778554at2"/>
<dbReference type="SMART" id="SM00962">
    <property type="entry name" value="SRP54"/>
    <property type="match status" value="1"/>
</dbReference>
<sequence length="506" mass="55031">MAAQDRAQVKRFVAPTMRRALDLVGAEMGPEAVILSSRKVPEGVEVITAVEPDLPTSEIGARRDFGRHFDAELDTAMTSDAAWQTHAGIEQAAAKSGARVEMNEPSISASRSEELAREIEFARERMLDAKRRAKASEAPAPRAQPPAQTTIPAQASQSEAPQAMRHPDTRTRAYPDFASPDTQVQAEFGDSRSRAGTAQDDARLEQLQSDIADMRMLIEQQMWQMARRPEVSMPGQVQMPGRYSVINDRLARLGLPDALADRLLESAGQQSSMSKTWRQCMAHLSRQLPIAGQDLVQQGGVFAFVGQTGVGKTTTIAKLAARYVLDHGPGKVALITTDTYRVGAYDQLRSLGRILNVPVRAVDAEHSLLRVLASLKQFPLILIDTAGFRHGDPLLKEQLRKLDSCPAVKRVLVLACNSQRQTMTASTHAYASRQGIDACVLTKLDEAASLGEALSVLVERQLPVAYTTNGQEIPRDIARASAHQLVASAVALLRAEGEEYTSQTGG</sequence>
<dbReference type="InterPro" id="IPR000897">
    <property type="entry name" value="SRP54_GTPase_dom"/>
</dbReference>
<dbReference type="HOGENOM" id="CLU_009301_11_5_6"/>
<dbReference type="Proteomes" id="UP000009080">
    <property type="component" value="Chromosome"/>
</dbReference>
<evidence type="ECO:0000256" key="4">
    <source>
        <dbReference type="ARBA" id="ARBA00022448"/>
    </source>
</evidence>
<evidence type="ECO:0000256" key="11">
    <source>
        <dbReference type="ARBA" id="ARBA00023225"/>
    </source>
</evidence>
<gene>
    <name evidence="17" type="ordered locus">TERTU_1361</name>
</gene>
<dbReference type="RefSeq" id="WP_015817757.1">
    <property type="nucleotide sequence ID" value="NC_012997.1"/>
</dbReference>
<keyword evidence="10" id="KW-0472">Membrane</keyword>